<evidence type="ECO:0000256" key="1">
    <source>
        <dbReference type="ARBA" id="ARBA00022729"/>
    </source>
</evidence>
<dbReference type="EMBL" id="ATMR01000203">
    <property type="protein sequence ID" value="EPR70140.1"/>
    <property type="molecule type" value="Genomic_DNA"/>
</dbReference>
<comment type="caution">
    <text evidence="4">The sequence shown here is derived from an EMBL/GenBank/DDBJ whole genome shotgun (WGS) entry which is preliminary data.</text>
</comment>
<evidence type="ECO:0000313" key="5">
    <source>
        <dbReference type="Proteomes" id="UP000014962"/>
    </source>
</evidence>
<evidence type="ECO:0000256" key="2">
    <source>
        <dbReference type="ARBA" id="ARBA00023157"/>
    </source>
</evidence>
<dbReference type="InterPro" id="IPR006558">
    <property type="entry name" value="LamG-like"/>
</dbReference>
<dbReference type="Gene3D" id="2.60.120.200">
    <property type="match status" value="1"/>
</dbReference>
<feature type="domain" description="LamG-like jellyroll fold" evidence="3">
    <location>
        <begin position="1178"/>
        <end position="1305"/>
    </location>
</feature>
<dbReference type="InterPro" id="IPR058515">
    <property type="entry name" value="DUF8202"/>
</dbReference>
<evidence type="ECO:0000259" key="3">
    <source>
        <dbReference type="SMART" id="SM00560"/>
    </source>
</evidence>
<gene>
    <name evidence="4" type="ORF">ADIWIN_3822</name>
</gene>
<dbReference type="Pfam" id="PF26628">
    <property type="entry name" value="DUF8202"/>
    <property type="match status" value="1"/>
</dbReference>
<dbReference type="GO" id="GO:0004553">
    <property type="term" value="F:hydrolase activity, hydrolyzing O-glycosyl compounds"/>
    <property type="evidence" value="ECO:0007669"/>
    <property type="project" value="UniProtKB-ARBA"/>
</dbReference>
<keyword evidence="5" id="KW-1185">Reference proteome</keyword>
<dbReference type="Gene3D" id="2.60.120.380">
    <property type="match status" value="5"/>
</dbReference>
<dbReference type="Pfam" id="PF13385">
    <property type="entry name" value="Laminin_G_3"/>
    <property type="match status" value="1"/>
</dbReference>
<dbReference type="Pfam" id="PF18962">
    <property type="entry name" value="Por_Secre_tail"/>
    <property type="match status" value="1"/>
</dbReference>
<dbReference type="STRING" id="641526.ADIWIN_3822"/>
<dbReference type="InterPro" id="IPR001791">
    <property type="entry name" value="Laminin_G"/>
</dbReference>
<dbReference type="SUPFAM" id="SSF49899">
    <property type="entry name" value="Concanavalin A-like lectins/glucanases"/>
    <property type="match status" value="1"/>
</dbReference>
<keyword evidence="2" id="KW-1015">Disulfide bond</keyword>
<proteinExistence type="predicted"/>
<dbReference type="GO" id="GO:0005975">
    <property type="term" value="P:carbohydrate metabolic process"/>
    <property type="evidence" value="ECO:0007669"/>
    <property type="project" value="UniProtKB-ARBA"/>
</dbReference>
<dbReference type="eggNOG" id="COG1345">
    <property type="taxonomic scope" value="Bacteria"/>
</dbReference>
<dbReference type="Pfam" id="PF23759">
    <property type="entry name" value="GBD_T9SS_assoc"/>
    <property type="match status" value="1"/>
</dbReference>
<reference evidence="4 5" key="1">
    <citation type="journal article" date="2013" name="Genome Announc.">
        <title>Draft Genome Sequence of Winogradskyella psychrotolerans RS-3T, Isolated from the Marine Transect of Kongsfjorden, Ny-Alesund, Svalbard, Arctic Ocean.</title>
        <authorList>
            <person name="Kumar Pinnaka A."/>
            <person name="Ara S."/>
            <person name="Singh A."/>
            <person name="Shivaji S."/>
        </authorList>
    </citation>
    <scope>NUCLEOTIDE SEQUENCE [LARGE SCALE GENOMIC DNA]</scope>
    <source>
        <strain evidence="4 5">RS-3</strain>
    </source>
</reference>
<sequence>MDSYSSAYNGTFTLCLQDTVDYDFYEGAIDVTSIINSCSADAIYTTIGATPDKHEGSNWNNNGPKYNRWFKFTAPATGEINITVDRGNSKGTQLYTQLALWEANGTTEVHSESYVFNDDDVILGAPNLTPGNTYYISVDTYNSNYRGTFTLCIEDTVDYDFYEGAIDVTNIINGCSADAIYTTVGATPDKYEGSNWSNNGPKYNRWFKFTAPATGEINITVDRGDSKGTQQYTQLALWQADGFTEVQSERYAFGDEDVTIGGVNLIPGDTYYISVDTHASYYRGTFTLCLEDAVDYDFYEGAIDVTNIINGCSADAIYTTVGATPDRNKGDNWSNNGPKYNRWFKFTAPATSEINITVDRGDSKGTQQLTQIAIWEEGGFIEVQSERYAFGDEDVTIGAVGLTPGNTYYISVDTHASSFIGTFTLCLEDTVDYDFYEGAIDVTNIINSCSADAIYTTVGATPDRFKGSNWSNNGPIANRWFKFTAPAIGNISITVDIGDSKGTQRYTQLALWQSGGETEVQSKRYTAAADHLTVEAVNLTPGTTYYISVDVLNYQQGTFTLCIENTVGYDFYEGAIDVTNMINSCSPDAIYTTTNATPDRNKGDSWSNNSPYNNRWFKFIAPATGEINITVDTENSKGTQRATQLALWQANGVTEVQSESYASYYDDVTIGALNLIPGATYYISVDTAATYLSGTFTLCLEDIYGLSNYGPGGVRQDLRLWLRADTGTQTNTDGVAINSWIDQGKASDASSTIGQNPIYKNNSNDNLNYNPVLDFSGNKSMLGKYSTGFFSQDIFVVVIPNASASNTTPRMTVLSGETSSESINDISGIGFGDYTGAISNEILTYAQGDDSSYSVSEVNTSKTYSNIGIINARNNSFGNGMELFYNALQIDNSSTGTGFNNIIGGQYWLGKNKSDTSGNFNGRIAEIITYSSLQSDSERAKIESYLALKYGITLGVNGTSQNYVDSNSHIIWDTAANLNYNFDIAGIGKDDALASSLLNQKQSKSVNNNTDVTIGLGTIETTNSANSSVFSVDKSFLIWGNNNGVLNDPGASADRVIDLGSGIQTNLRLTSKKWKIVETGGDVSDVLLSIPSAAFSSFSLNPDEEYMLVVSTTDTFANTDIIDVVPLKVSGQNLQTWYDFDDTNYFTFAKSSLIENSLQIQNASGDYSVSNTKINLNSSFTISSWIRNGNTSGNRSFVAKGTAYDLKLNSSNRIQVSWNNVIRMTSSTLVNDGNWHHITVTFNEGTATLLIDGVIERTVSSLPIPVATNHKFSVGAVYYNKNSISDYFVGDIDEVLVWNRALTVSQIRYIMNQEIEKFSDNMANGKIVPQSISKNEVQDIPWSELNAYFDLNSIVGGSFIGKSDNKNYLRINYKNANKTTLAIQTAPLPYQSASNDSWSNNSTWSNGMLQTLPNSLSIVDNTPIDWNIVETNHNIDTGGNKTVLGLVVNSGQLDATMDSKIEVSHYLKLNGKIDLVGKSQLVQTLGSDIDATSSGSLERDQQGTKNLYNYNYWSSPVGTSNATTNNNTYTVETVLRDGTDPTDPKAINWTGGYDGASGTPISLARGWIYKFQNLNDNYANWERIYETGDLKPANGFTLKGSGTISTDQNYTFIGKPFNGSIDIPIAANYLNLSGNPYASALDANTFISDNLSSTDGTLYFWEHSPTNSSHNISDYEGGYSTRNLIGGIGPVVPNDIGGLGTSSRIPNRFIPVGQGFFINGSTTGGTINFNNNQRAFIKEDHSQSGPLFRQNDIVNNQEDEFTDDNYAKIRLGFNTSNNFHRQLLLGFMNEHATNGIDVGYDALLFDDFTNDMYFTIDDSKLVIQGDSYFNTNNIYPIGVISEEEGIAKFTLDDTEYFDENQPIYIYDDLTGIYHDIKETPLEIMLPAGTVENRFSLRFSAQSLSIDEAEINDALTIFFNNGNDNITLTNIKPETTITSVSLFNILGQAIYIWDINNNETEITIPVKNVSLGVYIVKVKTTNGTFSQKVIIK</sequence>
<keyword evidence="1" id="KW-0732">Signal</keyword>
<dbReference type="Proteomes" id="UP000014962">
    <property type="component" value="Unassembled WGS sequence"/>
</dbReference>
<dbReference type="eggNOG" id="COG1361">
    <property type="taxonomic scope" value="Bacteria"/>
</dbReference>
<dbReference type="SMART" id="SM00560">
    <property type="entry name" value="LamGL"/>
    <property type="match status" value="1"/>
</dbReference>
<dbReference type="PATRIC" id="fig|641526.4.peg.3793"/>
<name>S7VIV9_9FLAO</name>
<protein>
    <submittedName>
        <fullName evidence="4">TonB-dependent receptor</fullName>
    </submittedName>
</protein>
<dbReference type="InterPro" id="IPR013320">
    <property type="entry name" value="ConA-like_dom_sf"/>
</dbReference>
<accession>S7VIV9</accession>
<dbReference type="NCBIfam" id="TIGR04183">
    <property type="entry name" value="Por_Secre_tail"/>
    <property type="match status" value="1"/>
</dbReference>
<dbReference type="InterPro" id="IPR026444">
    <property type="entry name" value="Secre_tail"/>
</dbReference>
<dbReference type="CDD" id="cd00110">
    <property type="entry name" value="LamG"/>
    <property type="match status" value="1"/>
</dbReference>
<organism evidence="4 5">
    <name type="scientific">Winogradskyella psychrotolerans RS-3</name>
    <dbReference type="NCBI Taxonomy" id="641526"/>
    <lineage>
        <taxon>Bacteria</taxon>
        <taxon>Pseudomonadati</taxon>
        <taxon>Bacteroidota</taxon>
        <taxon>Flavobacteriia</taxon>
        <taxon>Flavobacteriales</taxon>
        <taxon>Flavobacteriaceae</taxon>
        <taxon>Winogradskyella</taxon>
    </lineage>
</organism>
<keyword evidence="4" id="KW-0675">Receptor</keyword>
<dbReference type="InterPro" id="IPR056600">
    <property type="entry name" value="GBD_T9SS_assoc"/>
</dbReference>
<evidence type="ECO:0000313" key="4">
    <source>
        <dbReference type="EMBL" id="EPR70140.1"/>
    </source>
</evidence>